<reference evidence="7" key="1">
    <citation type="submission" date="2020-04" db="EMBL/GenBank/DDBJ databases">
        <authorList>
            <person name="Zhang T."/>
        </authorList>
    </citation>
    <scope>NUCLEOTIDE SEQUENCE</scope>
    <source>
        <strain evidence="7">HKST-UBA02</strain>
    </source>
</reference>
<dbReference type="InterPro" id="IPR010445">
    <property type="entry name" value="LapA_dom"/>
</dbReference>
<dbReference type="EMBL" id="JAGQHS010000015">
    <property type="protein sequence ID" value="MCA9755061.1"/>
    <property type="molecule type" value="Genomic_DNA"/>
</dbReference>
<comment type="caution">
    <text evidence="7">The sequence shown here is derived from an EMBL/GenBank/DDBJ whole genome shotgun (WGS) entry which is preliminary data.</text>
</comment>
<evidence type="ECO:0000256" key="3">
    <source>
        <dbReference type="ARBA" id="ARBA00022989"/>
    </source>
</evidence>
<feature type="domain" description="Lipopolysaccharide assembly protein A" evidence="6">
    <location>
        <begin position="23"/>
        <end position="88"/>
    </location>
</feature>
<evidence type="ECO:0000256" key="4">
    <source>
        <dbReference type="ARBA" id="ARBA00023136"/>
    </source>
</evidence>
<gene>
    <name evidence="7" type="ORF">KDA27_04600</name>
</gene>
<name>A0A956SC79_UNCEI</name>
<dbReference type="Proteomes" id="UP000739538">
    <property type="component" value="Unassembled WGS sequence"/>
</dbReference>
<evidence type="ECO:0000259" key="6">
    <source>
        <dbReference type="Pfam" id="PF06305"/>
    </source>
</evidence>
<reference evidence="7" key="2">
    <citation type="journal article" date="2021" name="Microbiome">
        <title>Successional dynamics and alternative stable states in a saline activated sludge microbial community over 9 years.</title>
        <authorList>
            <person name="Wang Y."/>
            <person name="Ye J."/>
            <person name="Ju F."/>
            <person name="Liu L."/>
            <person name="Boyd J.A."/>
            <person name="Deng Y."/>
            <person name="Parks D.H."/>
            <person name="Jiang X."/>
            <person name="Yin X."/>
            <person name="Woodcroft B.J."/>
            <person name="Tyson G.W."/>
            <person name="Hugenholtz P."/>
            <person name="Polz M.F."/>
            <person name="Zhang T."/>
        </authorList>
    </citation>
    <scope>NUCLEOTIDE SEQUENCE</scope>
    <source>
        <strain evidence="7">HKST-UBA02</strain>
    </source>
</reference>
<dbReference type="GO" id="GO:0005886">
    <property type="term" value="C:plasma membrane"/>
    <property type="evidence" value="ECO:0007669"/>
    <property type="project" value="InterPro"/>
</dbReference>
<keyword evidence="3 5" id="KW-1133">Transmembrane helix</keyword>
<accession>A0A956SC79</accession>
<evidence type="ECO:0000256" key="1">
    <source>
        <dbReference type="ARBA" id="ARBA00022475"/>
    </source>
</evidence>
<evidence type="ECO:0000256" key="5">
    <source>
        <dbReference type="SAM" id="Phobius"/>
    </source>
</evidence>
<keyword evidence="2 5" id="KW-0812">Transmembrane</keyword>
<protein>
    <submittedName>
        <fullName evidence="7">LapA family protein</fullName>
    </submittedName>
</protein>
<keyword evidence="1" id="KW-1003">Cell membrane</keyword>
<dbReference type="AlphaFoldDB" id="A0A956SC79"/>
<proteinExistence type="predicted"/>
<evidence type="ECO:0000313" key="7">
    <source>
        <dbReference type="EMBL" id="MCA9755061.1"/>
    </source>
</evidence>
<feature type="transmembrane region" description="Helical" evidence="5">
    <location>
        <begin position="41"/>
        <end position="65"/>
    </location>
</feature>
<keyword evidence="4 5" id="KW-0472">Membrane</keyword>
<sequence length="113" mass="12571">MLSLLKMILAILLVTTLAIIGWNNTQSVALTLPLVRKAPFVMPLAIAMLYSYLAGLLTFAVVHLFQDLKLRTQISRLRKENRKVSEELHQLRSITLEDLPVNDDAVSGGATSR</sequence>
<dbReference type="Pfam" id="PF06305">
    <property type="entry name" value="LapA_dom"/>
    <property type="match status" value="1"/>
</dbReference>
<evidence type="ECO:0000313" key="8">
    <source>
        <dbReference type="Proteomes" id="UP000739538"/>
    </source>
</evidence>
<organism evidence="7 8">
    <name type="scientific">Eiseniibacteriota bacterium</name>
    <dbReference type="NCBI Taxonomy" id="2212470"/>
    <lineage>
        <taxon>Bacteria</taxon>
        <taxon>Candidatus Eiseniibacteriota</taxon>
    </lineage>
</organism>
<evidence type="ECO:0000256" key="2">
    <source>
        <dbReference type="ARBA" id="ARBA00022692"/>
    </source>
</evidence>